<evidence type="ECO:0000313" key="1">
    <source>
        <dbReference type="EMBL" id="JAH66222.1"/>
    </source>
</evidence>
<organism evidence="1">
    <name type="scientific">Anguilla anguilla</name>
    <name type="common">European freshwater eel</name>
    <name type="synonym">Muraena anguilla</name>
    <dbReference type="NCBI Taxonomy" id="7936"/>
    <lineage>
        <taxon>Eukaryota</taxon>
        <taxon>Metazoa</taxon>
        <taxon>Chordata</taxon>
        <taxon>Craniata</taxon>
        <taxon>Vertebrata</taxon>
        <taxon>Euteleostomi</taxon>
        <taxon>Actinopterygii</taxon>
        <taxon>Neopterygii</taxon>
        <taxon>Teleostei</taxon>
        <taxon>Anguilliformes</taxon>
        <taxon>Anguillidae</taxon>
        <taxon>Anguilla</taxon>
    </lineage>
</organism>
<proteinExistence type="predicted"/>
<dbReference type="AlphaFoldDB" id="A0A0E9UK97"/>
<reference evidence="1" key="2">
    <citation type="journal article" date="2015" name="Fish Shellfish Immunol.">
        <title>Early steps in the European eel (Anguilla anguilla)-Vibrio vulnificus interaction in the gills: Role of the RtxA13 toxin.</title>
        <authorList>
            <person name="Callol A."/>
            <person name="Pajuelo D."/>
            <person name="Ebbesson L."/>
            <person name="Teles M."/>
            <person name="MacKenzie S."/>
            <person name="Amaro C."/>
        </authorList>
    </citation>
    <scope>NUCLEOTIDE SEQUENCE</scope>
</reference>
<name>A0A0E9UK97_ANGAN</name>
<sequence>MCGYRVLPAGLPVPFIDLLSIGPRNLHIDVQETSFGNLKPSGPS</sequence>
<reference evidence="1" key="1">
    <citation type="submission" date="2014-11" db="EMBL/GenBank/DDBJ databases">
        <authorList>
            <person name="Amaro Gonzalez C."/>
        </authorList>
    </citation>
    <scope>NUCLEOTIDE SEQUENCE</scope>
</reference>
<protein>
    <submittedName>
        <fullName evidence="1">Uncharacterized protein</fullName>
    </submittedName>
</protein>
<dbReference type="EMBL" id="GBXM01042355">
    <property type="protein sequence ID" value="JAH66222.1"/>
    <property type="molecule type" value="Transcribed_RNA"/>
</dbReference>
<accession>A0A0E9UK97</accession>